<dbReference type="PANTHER" id="PTHR37523">
    <property type="entry name" value="METALLOPHOSPHOESTERASE"/>
    <property type="match status" value="1"/>
</dbReference>
<feature type="domain" description="Calcineurin-like phosphoesterase" evidence="1">
    <location>
        <begin position="2"/>
        <end position="212"/>
    </location>
</feature>
<keyword evidence="3" id="KW-1185">Reference proteome</keyword>
<dbReference type="EMBL" id="CAXDID020000001">
    <property type="protein sequence ID" value="CAL5970469.1"/>
    <property type="molecule type" value="Genomic_DNA"/>
</dbReference>
<organism evidence="2 3">
    <name type="scientific">Hexamita inflata</name>
    <dbReference type="NCBI Taxonomy" id="28002"/>
    <lineage>
        <taxon>Eukaryota</taxon>
        <taxon>Metamonada</taxon>
        <taxon>Diplomonadida</taxon>
        <taxon>Hexamitidae</taxon>
        <taxon>Hexamitinae</taxon>
        <taxon>Hexamita</taxon>
    </lineage>
</organism>
<dbReference type="PANTHER" id="PTHR37523:SF1">
    <property type="entry name" value="CALCINEURIN-LIKE PHOSPHOESTERASE DOMAIN-CONTAINING PROTEIN"/>
    <property type="match status" value="1"/>
</dbReference>
<dbReference type="InterPro" id="IPR004843">
    <property type="entry name" value="Calcineurin-like_PHP"/>
</dbReference>
<sequence>MIILGGDFMNFKTWELDSQEVIQENTSKIDDLVQCLLTIAPTYFVLGNHDCINANNSKHYLKKPMKLSDDLYLVPQSGSSSTILERSQDPLEIDADFWEGYPYGPQITEELAEFRAFQESRLDQNTILLNQKQNLPDLESCSYNRNQVFDLSSVPETAKLFIVSHQGPYSSATACDDVYGFQFSSGSPNNQIFYQQNKHRIVRWLHGHTHQPINRENGKIVNPGKFVLGHCVLVDGDEVQFYNID</sequence>
<gene>
    <name evidence="2" type="ORF">HINF_LOCUS409</name>
</gene>
<accession>A0ABP1GIG5</accession>
<dbReference type="CDD" id="cd00838">
    <property type="entry name" value="MPP_superfamily"/>
    <property type="match status" value="1"/>
</dbReference>
<comment type="caution">
    <text evidence="2">The sequence shown here is derived from an EMBL/GenBank/DDBJ whole genome shotgun (WGS) entry which is preliminary data.</text>
</comment>
<name>A0ABP1GIG5_9EUKA</name>
<dbReference type="InterPro" id="IPR029052">
    <property type="entry name" value="Metallo-depent_PP-like"/>
</dbReference>
<dbReference type="Gene3D" id="3.60.21.10">
    <property type="match status" value="1"/>
</dbReference>
<dbReference type="SUPFAM" id="SSF56300">
    <property type="entry name" value="Metallo-dependent phosphatases"/>
    <property type="match status" value="1"/>
</dbReference>
<dbReference type="Pfam" id="PF00149">
    <property type="entry name" value="Metallophos"/>
    <property type="match status" value="1"/>
</dbReference>
<protein>
    <submittedName>
        <fullName evidence="2">Calcineurin-like_phosphoesterase superfamily domain-containing protein</fullName>
    </submittedName>
</protein>
<evidence type="ECO:0000259" key="1">
    <source>
        <dbReference type="Pfam" id="PF00149"/>
    </source>
</evidence>
<evidence type="ECO:0000313" key="2">
    <source>
        <dbReference type="EMBL" id="CAL5970469.1"/>
    </source>
</evidence>
<evidence type="ECO:0000313" key="3">
    <source>
        <dbReference type="Proteomes" id="UP001642409"/>
    </source>
</evidence>
<dbReference type="Proteomes" id="UP001642409">
    <property type="component" value="Unassembled WGS sequence"/>
</dbReference>
<proteinExistence type="predicted"/>
<reference evidence="2 3" key="1">
    <citation type="submission" date="2024-07" db="EMBL/GenBank/DDBJ databases">
        <authorList>
            <person name="Akdeniz Z."/>
        </authorList>
    </citation>
    <scope>NUCLEOTIDE SEQUENCE [LARGE SCALE GENOMIC DNA]</scope>
</reference>